<organism evidence="2 3">
    <name type="scientific">Pseudooceanicola pacificus</name>
    <dbReference type="NCBI Taxonomy" id="2676438"/>
    <lineage>
        <taxon>Bacteria</taxon>
        <taxon>Pseudomonadati</taxon>
        <taxon>Pseudomonadota</taxon>
        <taxon>Alphaproteobacteria</taxon>
        <taxon>Rhodobacterales</taxon>
        <taxon>Paracoccaceae</taxon>
        <taxon>Pseudooceanicola</taxon>
    </lineage>
</organism>
<dbReference type="PANTHER" id="PTHR37315:SF1">
    <property type="entry name" value="UPF0311 PROTEIN BLR7842"/>
    <property type="match status" value="1"/>
</dbReference>
<dbReference type="EMBL" id="WNXQ01000004">
    <property type="protein sequence ID" value="MWB78191.1"/>
    <property type="molecule type" value="Genomic_DNA"/>
</dbReference>
<comment type="caution">
    <text evidence="2">The sequence shown here is derived from an EMBL/GenBank/DDBJ whole genome shotgun (WGS) entry which is preliminary data.</text>
</comment>
<evidence type="ECO:0000256" key="1">
    <source>
        <dbReference type="HAMAP-Rule" id="MF_00775"/>
    </source>
</evidence>
<dbReference type="HAMAP" id="MF_00775">
    <property type="entry name" value="UPF0311"/>
    <property type="match status" value="1"/>
</dbReference>
<comment type="similarity">
    <text evidence="1">Belongs to the UPF0311 family.</text>
</comment>
<keyword evidence="3" id="KW-1185">Reference proteome</keyword>
<protein>
    <recommendedName>
        <fullName evidence="1">UPF0311 protein GLS40_09160</fullName>
    </recommendedName>
</protein>
<dbReference type="AlphaFoldDB" id="A0A844W5U1"/>
<evidence type="ECO:0000313" key="2">
    <source>
        <dbReference type="EMBL" id="MWB78191.1"/>
    </source>
</evidence>
<dbReference type="PANTHER" id="PTHR37315">
    <property type="entry name" value="UPF0311 PROTEIN BLR7842"/>
    <property type="match status" value="1"/>
</dbReference>
<dbReference type="Proteomes" id="UP000443843">
    <property type="component" value="Unassembled WGS sequence"/>
</dbReference>
<proteinExistence type="inferred from homology"/>
<name>A0A844W5U1_9RHOB</name>
<evidence type="ECO:0000313" key="3">
    <source>
        <dbReference type="Proteomes" id="UP000443843"/>
    </source>
</evidence>
<gene>
    <name evidence="2" type="ORF">GLS40_09160</name>
</gene>
<dbReference type="Pfam" id="PF11578">
    <property type="entry name" value="DUF3237"/>
    <property type="match status" value="1"/>
</dbReference>
<dbReference type="InterPro" id="IPR020915">
    <property type="entry name" value="UPF0311"/>
</dbReference>
<accession>A0A844W5U1</accession>
<sequence length="159" mass="17843">MRRNTIMARIDTRHLLTMRCDVDSTSHLGAVPQGYERRIVTVSGGTFEGHDLRGRIRPGGGDFLTIRSDGAYHLDVRLVLETDGGELIYMTYIGRRNGPPEVMARYKRNEAVGADEDYFRTIVQFETAAPRLLRLNDLLAVGTGSRTAQGPIYEIFEVL</sequence>
<reference evidence="2 3" key="1">
    <citation type="submission" date="2019-11" db="EMBL/GenBank/DDBJ databases">
        <title>Pseudooceanicola pacifica sp. nov., isolated from deep-sea sediment of the Pacific Ocean.</title>
        <authorList>
            <person name="Lyu L."/>
        </authorList>
    </citation>
    <scope>NUCLEOTIDE SEQUENCE [LARGE SCALE GENOMIC DNA]</scope>
    <source>
        <strain evidence="2 3">216_PA32_1</strain>
    </source>
</reference>
<dbReference type="Gene3D" id="2.40.160.20">
    <property type="match status" value="1"/>
</dbReference>